<dbReference type="InterPro" id="IPR039448">
    <property type="entry name" value="Beta_helix"/>
</dbReference>
<keyword evidence="3" id="KW-0732">Signal</keyword>
<evidence type="ECO:0000256" key="1">
    <source>
        <dbReference type="ARBA" id="ARBA00004613"/>
    </source>
</evidence>
<reference evidence="5" key="1">
    <citation type="submission" date="2022-06" db="EMBL/GenBank/DDBJ databases">
        <title>Alkalicoccobacillus porphyridii sp. nov., isolated from a marine red alga, Porphyridium purpureum and reclassification of Shouchella plakortidis and Shouchella gibsonii as Alkalicoccobacillus plakortidis comb. nov. and Alkalicoccobacillus gibsonii comb. nov.</title>
        <authorList>
            <person name="Kim K.H."/>
            <person name="Lee J.K."/>
            <person name="Han D.M."/>
            <person name="Baek J.H."/>
            <person name="Jeon C.O."/>
        </authorList>
    </citation>
    <scope>NUCLEOTIDE SEQUENCE</scope>
    <source>
        <strain evidence="5">DSM 19153</strain>
    </source>
</reference>
<protein>
    <submittedName>
        <fullName evidence="5">Right-handed parallel beta-helix repeat-containing protein</fullName>
    </submittedName>
</protein>
<evidence type="ECO:0000259" key="4">
    <source>
        <dbReference type="Pfam" id="PF13229"/>
    </source>
</evidence>
<dbReference type="InterPro" id="IPR052052">
    <property type="entry name" value="Polysaccharide_Lyase_9"/>
</dbReference>
<dbReference type="SMART" id="SM00710">
    <property type="entry name" value="PbH1"/>
    <property type="match status" value="6"/>
</dbReference>
<dbReference type="EMBL" id="JAMQJY010000002">
    <property type="protein sequence ID" value="MCM2676638.1"/>
    <property type="molecule type" value="Genomic_DNA"/>
</dbReference>
<proteinExistence type="predicted"/>
<accession>A0ABT0XL51</accession>
<dbReference type="Pfam" id="PF13229">
    <property type="entry name" value="Beta_helix"/>
    <property type="match status" value="1"/>
</dbReference>
<dbReference type="PROSITE" id="PS51257">
    <property type="entry name" value="PROKAR_LIPOPROTEIN"/>
    <property type="match status" value="1"/>
</dbReference>
<comment type="subcellular location">
    <subcellularLocation>
        <location evidence="1">Secreted</location>
    </subcellularLocation>
</comment>
<sequence>MKKCFVISSIFVSLIVAGCVQSSSEEIHFNELYVATNGDNENSGTIEEPLLTLEEASERAIKGTKVFIREGTYYEPLIVQHSGSQSEPIVFQAYQNEPVHISGGELQDNEEDIELINIVDKSYVTIKGLEVSDLKTDRDEKTVMGILVTGDSQHIQLLKNHIHHIETHADEGNAHGIAVYGDEPISNIVIQENTLEDLKLGWSEALVLNGDVSDFLITENVIQHNNNIGIDLIGYEGTAHDASSDFTRNGVISNNTVRHNSSYGNPSYGNNYSAGGIYVDGGSDLLIEGNTVYQNDIGIEATSEHGGKNASGIEIIRNTVYENYYTGISIGGYDDQRGGTSDSLIAENILYKNDTKDMDGGQLLFQYNAVDNVIKNNIMTTSDSGIFVNNEYEESIDNTLTQNVYHKETNKKPIWIWQGEQVSSLEAFQDLTGSDEQSIYDDPDFVDADHYQFELKDESPANSFHSRR</sequence>
<evidence type="ECO:0000313" key="5">
    <source>
        <dbReference type="EMBL" id="MCM2676638.1"/>
    </source>
</evidence>
<gene>
    <name evidence="5" type="ORF">NDM98_14945</name>
</gene>
<evidence type="ECO:0000313" key="6">
    <source>
        <dbReference type="Proteomes" id="UP001203665"/>
    </source>
</evidence>
<dbReference type="InterPro" id="IPR006626">
    <property type="entry name" value="PbH1"/>
</dbReference>
<dbReference type="InterPro" id="IPR011050">
    <property type="entry name" value="Pectin_lyase_fold/virulence"/>
</dbReference>
<keyword evidence="2" id="KW-0964">Secreted</keyword>
<dbReference type="PANTHER" id="PTHR40088">
    <property type="entry name" value="PECTATE LYASE (EUROFUNG)"/>
    <property type="match status" value="1"/>
</dbReference>
<keyword evidence="6" id="KW-1185">Reference proteome</keyword>
<dbReference type="Gene3D" id="2.160.20.10">
    <property type="entry name" value="Single-stranded right-handed beta-helix, Pectin lyase-like"/>
    <property type="match status" value="1"/>
</dbReference>
<evidence type="ECO:0000256" key="2">
    <source>
        <dbReference type="ARBA" id="ARBA00022525"/>
    </source>
</evidence>
<dbReference type="InterPro" id="IPR012334">
    <property type="entry name" value="Pectin_lyas_fold"/>
</dbReference>
<organism evidence="5 6">
    <name type="scientific">Alkalicoccobacillus plakortidis</name>
    <dbReference type="NCBI Taxonomy" id="444060"/>
    <lineage>
        <taxon>Bacteria</taxon>
        <taxon>Bacillati</taxon>
        <taxon>Bacillota</taxon>
        <taxon>Bacilli</taxon>
        <taxon>Bacillales</taxon>
        <taxon>Bacillaceae</taxon>
        <taxon>Alkalicoccobacillus</taxon>
    </lineage>
</organism>
<dbReference type="SUPFAM" id="SSF51126">
    <property type="entry name" value="Pectin lyase-like"/>
    <property type="match status" value="1"/>
</dbReference>
<name>A0ABT0XL51_9BACI</name>
<evidence type="ECO:0000256" key="3">
    <source>
        <dbReference type="ARBA" id="ARBA00022729"/>
    </source>
</evidence>
<comment type="caution">
    <text evidence="5">The sequence shown here is derived from an EMBL/GenBank/DDBJ whole genome shotgun (WGS) entry which is preliminary data.</text>
</comment>
<feature type="domain" description="Right handed beta helix" evidence="4">
    <location>
        <begin position="145"/>
        <end position="333"/>
    </location>
</feature>
<dbReference type="Proteomes" id="UP001203665">
    <property type="component" value="Unassembled WGS sequence"/>
</dbReference>
<dbReference type="PANTHER" id="PTHR40088:SF2">
    <property type="entry name" value="SECRETED SUGAR HYDROLASE"/>
    <property type="match status" value="1"/>
</dbReference>